<protein>
    <submittedName>
        <fullName evidence="1">Uncharacterized protein</fullName>
    </submittedName>
</protein>
<gene>
    <name evidence="1" type="ORF">ACJMK2_013828</name>
</gene>
<sequence>AEQYLMLQRLVKLFNRQVQQKSNDKEQVSKYTETHVITSKEDDGHASLGHSVNADRHIDEEVMPSLSQPVESPIANLSLDASSDVAIEVEKKDAVMEIIRLVNANSDRLEKSLEEYAKLGMWDFAGQYVFYTTHQTFLSCRAVYLLVLDLSQQITSLIQDEFFIDTAGSKKCQVQ</sequence>
<dbReference type="InterPro" id="IPR027417">
    <property type="entry name" value="P-loop_NTPase"/>
</dbReference>
<dbReference type="AlphaFoldDB" id="A0ABD3UYP5"/>
<dbReference type="EMBL" id="JBJQND010000014">
    <property type="protein sequence ID" value="KAL3854564.1"/>
    <property type="molecule type" value="Genomic_DNA"/>
</dbReference>
<feature type="non-terminal residue" evidence="1">
    <location>
        <position position="175"/>
    </location>
</feature>
<comment type="caution">
    <text evidence="1">The sequence shown here is derived from an EMBL/GenBank/DDBJ whole genome shotgun (WGS) entry which is preliminary data.</text>
</comment>
<accession>A0ABD3UYP5</accession>
<evidence type="ECO:0000313" key="2">
    <source>
        <dbReference type="Proteomes" id="UP001634394"/>
    </source>
</evidence>
<reference evidence="1 2" key="1">
    <citation type="submission" date="2024-11" db="EMBL/GenBank/DDBJ databases">
        <title>Chromosome-level genome assembly of the freshwater bivalve Anodonta woodiana.</title>
        <authorList>
            <person name="Chen X."/>
        </authorList>
    </citation>
    <scope>NUCLEOTIDE SEQUENCE [LARGE SCALE GENOMIC DNA]</scope>
    <source>
        <strain evidence="1">MN2024</strain>
        <tissue evidence="1">Gills</tissue>
    </source>
</reference>
<dbReference type="SUPFAM" id="SSF52540">
    <property type="entry name" value="P-loop containing nucleoside triphosphate hydrolases"/>
    <property type="match status" value="1"/>
</dbReference>
<keyword evidence="2" id="KW-1185">Reference proteome</keyword>
<dbReference type="Gene3D" id="3.40.50.300">
    <property type="entry name" value="P-loop containing nucleotide triphosphate hydrolases"/>
    <property type="match status" value="1"/>
</dbReference>
<dbReference type="Pfam" id="PF08477">
    <property type="entry name" value="Roc"/>
    <property type="match status" value="1"/>
</dbReference>
<organism evidence="1 2">
    <name type="scientific">Sinanodonta woodiana</name>
    <name type="common">Chinese pond mussel</name>
    <name type="synonym">Anodonta woodiana</name>
    <dbReference type="NCBI Taxonomy" id="1069815"/>
    <lineage>
        <taxon>Eukaryota</taxon>
        <taxon>Metazoa</taxon>
        <taxon>Spiralia</taxon>
        <taxon>Lophotrochozoa</taxon>
        <taxon>Mollusca</taxon>
        <taxon>Bivalvia</taxon>
        <taxon>Autobranchia</taxon>
        <taxon>Heteroconchia</taxon>
        <taxon>Palaeoheterodonta</taxon>
        <taxon>Unionida</taxon>
        <taxon>Unionoidea</taxon>
        <taxon>Unionidae</taxon>
        <taxon>Unioninae</taxon>
        <taxon>Sinanodonta</taxon>
    </lineage>
</organism>
<dbReference type="Proteomes" id="UP001634394">
    <property type="component" value="Unassembled WGS sequence"/>
</dbReference>
<evidence type="ECO:0000313" key="1">
    <source>
        <dbReference type="EMBL" id="KAL3854564.1"/>
    </source>
</evidence>
<name>A0ABD3UYP5_SINWO</name>
<feature type="non-terminal residue" evidence="1">
    <location>
        <position position="1"/>
    </location>
</feature>
<proteinExistence type="predicted"/>